<sequence length="412" mass="44738">MALTVEKLNDDTTFLLAFAPPFAPQKATRKFPGAFTILIDPWLAGRSSFLHPAFQVSQHTSDCALHSLADLQEQPDIVIISQDKADHCHKETLCTLPRDTSTCILATPAAAKKIRSWKHFDSSIVHVMKPYNAEKPETVIRISIPAYTSSSSKGQITIANVPTRRDVTGVHNAIGITYRPPGSMLTAFEGELIKLTDMMNPSSTSPKLHKARSAIKLTEAISTPPPTSPNRPRTASSPRPVFLDPLGRAQTLPEPPAHTTTTTTTTTTNGRPASRAHKEKTLSVLYTPHGVSSTTLTPYIDRHLRPTSAGAPLTALFHCLNTEENPWFLGGIVANGAPGGTAIARQLRAQHWIGAHDEAKDLRGVATTWIKSRLYTVGDVEGMLREGRVVGRDAAGTEVHALRVGERMRVEG</sequence>
<feature type="region of interest" description="Disordered" evidence="1">
    <location>
        <begin position="218"/>
        <end position="277"/>
    </location>
</feature>
<accession>A0AAV9JUI4</accession>
<dbReference type="InterPro" id="IPR036866">
    <property type="entry name" value="RibonucZ/Hydroxyglut_hydro"/>
</dbReference>
<evidence type="ECO:0000313" key="3">
    <source>
        <dbReference type="Proteomes" id="UP001324427"/>
    </source>
</evidence>
<dbReference type="AlphaFoldDB" id="A0AAV9JUI4"/>
<comment type="caution">
    <text evidence="2">The sequence shown here is derived from an EMBL/GenBank/DDBJ whole genome shotgun (WGS) entry which is preliminary data.</text>
</comment>
<organism evidence="2 3">
    <name type="scientific">Oleoguttula mirabilis</name>
    <dbReference type="NCBI Taxonomy" id="1507867"/>
    <lineage>
        <taxon>Eukaryota</taxon>
        <taxon>Fungi</taxon>
        <taxon>Dikarya</taxon>
        <taxon>Ascomycota</taxon>
        <taxon>Pezizomycotina</taxon>
        <taxon>Dothideomycetes</taxon>
        <taxon>Dothideomycetidae</taxon>
        <taxon>Mycosphaerellales</taxon>
        <taxon>Teratosphaeriaceae</taxon>
        <taxon>Oleoguttula</taxon>
    </lineage>
</organism>
<evidence type="ECO:0000256" key="1">
    <source>
        <dbReference type="SAM" id="MobiDB-lite"/>
    </source>
</evidence>
<dbReference type="Pfam" id="PF13483">
    <property type="entry name" value="Lactamase_B_3"/>
    <property type="match status" value="1"/>
</dbReference>
<gene>
    <name evidence="2" type="ORF">LTR36_007756</name>
</gene>
<dbReference type="Gene3D" id="3.60.15.10">
    <property type="entry name" value="Ribonuclease Z/Hydroxyacylglutathione hydrolase-like"/>
    <property type="match status" value="1"/>
</dbReference>
<feature type="compositionally biased region" description="Low complexity" evidence="1">
    <location>
        <begin position="259"/>
        <end position="268"/>
    </location>
</feature>
<dbReference type="EMBL" id="JAVFHQ010000005">
    <property type="protein sequence ID" value="KAK4549297.1"/>
    <property type="molecule type" value="Genomic_DNA"/>
</dbReference>
<reference evidence="2 3" key="1">
    <citation type="submission" date="2021-11" db="EMBL/GenBank/DDBJ databases">
        <title>Black yeast isolated from Biological Soil Crust.</title>
        <authorList>
            <person name="Kurbessoian T."/>
        </authorList>
    </citation>
    <scope>NUCLEOTIDE SEQUENCE [LARGE SCALE GENOMIC DNA]</scope>
    <source>
        <strain evidence="2 3">CCFEE 5522</strain>
    </source>
</reference>
<name>A0AAV9JUI4_9PEZI</name>
<evidence type="ECO:0008006" key="4">
    <source>
        <dbReference type="Google" id="ProtNLM"/>
    </source>
</evidence>
<evidence type="ECO:0000313" key="2">
    <source>
        <dbReference type="EMBL" id="KAK4549297.1"/>
    </source>
</evidence>
<proteinExistence type="predicted"/>
<feature type="compositionally biased region" description="Low complexity" evidence="1">
    <location>
        <begin position="230"/>
        <end position="240"/>
    </location>
</feature>
<dbReference type="Proteomes" id="UP001324427">
    <property type="component" value="Unassembled WGS sequence"/>
</dbReference>
<dbReference type="PANTHER" id="PTHR36142">
    <property type="entry name" value="METALLO-HYDROLASE/OXIDOREDUCTASE SUPERFAMILY PROTEIN"/>
    <property type="match status" value="1"/>
</dbReference>
<protein>
    <recommendedName>
        <fullName evidence="4">Metallo-beta-lactamase domain-containing protein</fullName>
    </recommendedName>
</protein>
<keyword evidence="3" id="KW-1185">Reference proteome</keyword>
<dbReference type="PANTHER" id="PTHR36142:SF5">
    <property type="entry name" value="METALLO-BETA-LACTAMASE DOMAIN-CONTAINING PROTEIN"/>
    <property type="match status" value="1"/>
</dbReference>